<name>A0AAV1QIJ0_SCOSC</name>
<dbReference type="EMBL" id="CAWUFR010001625">
    <property type="protein sequence ID" value="CAK6984126.1"/>
    <property type="molecule type" value="Genomic_DNA"/>
</dbReference>
<feature type="compositionally biased region" description="Polar residues" evidence="1">
    <location>
        <begin position="53"/>
        <end position="66"/>
    </location>
</feature>
<dbReference type="InterPro" id="IPR045133">
    <property type="entry name" value="IRE1/2-like"/>
</dbReference>
<feature type="region of interest" description="Disordered" evidence="1">
    <location>
        <begin position="1"/>
        <end position="73"/>
    </location>
</feature>
<dbReference type="SMART" id="SM00220">
    <property type="entry name" value="S_TKc"/>
    <property type="match status" value="1"/>
</dbReference>
<accession>A0AAV1QIJ0</accession>
<dbReference type="GO" id="GO:0051082">
    <property type="term" value="F:unfolded protein binding"/>
    <property type="evidence" value="ECO:0007669"/>
    <property type="project" value="TreeGrafter"/>
</dbReference>
<evidence type="ECO:0000313" key="3">
    <source>
        <dbReference type="EMBL" id="CAK6984126.1"/>
    </source>
</evidence>
<evidence type="ECO:0000259" key="2">
    <source>
        <dbReference type="PROSITE" id="PS50011"/>
    </source>
</evidence>
<dbReference type="PANTHER" id="PTHR13954">
    <property type="entry name" value="IRE1-RELATED"/>
    <property type="match status" value="1"/>
</dbReference>
<dbReference type="PROSITE" id="PS50011">
    <property type="entry name" value="PROTEIN_KINASE_DOM"/>
    <property type="match status" value="1"/>
</dbReference>
<dbReference type="GO" id="GO:0036498">
    <property type="term" value="P:IRE1-mediated unfolded protein response"/>
    <property type="evidence" value="ECO:0007669"/>
    <property type="project" value="TreeGrafter"/>
</dbReference>
<evidence type="ECO:0000313" key="4">
    <source>
        <dbReference type="Proteomes" id="UP001314229"/>
    </source>
</evidence>
<dbReference type="Pfam" id="PF00069">
    <property type="entry name" value="Pkinase"/>
    <property type="match status" value="1"/>
</dbReference>
<dbReference type="AlphaFoldDB" id="A0AAV1QIJ0"/>
<dbReference type="GO" id="GO:0005524">
    <property type="term" value="F:ATP binding"/>
    <property type="evidence" value="ECO:0007669"/>
    <property type="project" value="InterPro"/>
</dbReference>
<protein>
    <submittedName>
        <fullName evidence="3">Serine/threonine-protein kinase/endoribonuclease IRE1-like isoform X3</fullName>
    </submittedName>
</protein>
<dbReference type="InterPro" id="IPR011009">
    <property type="entry name" value="Kinase-like_dom_sf"/>
</dbReference>
<dbReference type="InterPro" id="IPR000719">
    <property type="entry name" value="Prot_kinase_dom"/>
</dbReference>
<organism evidence="3 4">
    <name type="scientific">Scomber scombrus</name>
    <name type="common">Atlantic mackerel</name>
    <name type="synonym">Scomber vernalis</name>
    <dbReference type="NCBI Taxonomy" id="13677"/>
    <lineage>
        <taxon>Eukaryota</taxon>
        <taxon>Metazoa</taxon>
        <taxon>Chordata</taxon>
        <taxon>Craniata</taxon>
        <taxon>Vertebrata</taxon>
        <taxon>Euteleostomi</taxon>
        <taxon>Actinopterygii</taxon>
        <taxon>Neopterygii</taxon>
        <taxon>Teleostei</taxon>
        <taxon>Neoteleostei</taxon>
        <taxon>Acanthomorphata</taxon>
        <taxon>Pelagiaria</taxon>
        <taxon>Scombriformes</taxon>
        <taxon>Scombridae</taxon>
        <taxon>Scomber</taxon>
    </lineage>
</organism>
<dbReference type="GO" id="GO:0004521">
    <property type="term" value="F:RNA endonuclease activity"/>
    <property type="evidence" value="ECO:0007669"/>
    <property type="project" value="InterPro"/>
</dbReference>
<reference evidence="3 4" key="1">
    <citation type="submission" date="2024-01" db="EMBL/GenBank/DDBJ databases">
        <authorList>
            <person name="Alioto T."/>
            <person name="Alioto T."/>
            <person name="Gomez Garrido J."/>
        </authorList>
    </citation>
    <scope>NUCLEOTIDE SEQUENCE [LARGE SCALE GENOMIC DNA]</scope>
</reference>
<dbReference type="InterPro" id="IPR038357">
    <property type="entry name" value="KEN_sf"/>
</dbReference>
<dbReference type="PANTHER" id="PTHR13954:SF28">
    <property type="match status" value="1"/>
</dbReference>
<dbReference type="GO" id="GO:0070059">
    <property type="term" value="P:intrinsic apoptotic signaling pathway in response to endoplasmic reticulum stress"/>
    <property type="evidence" value="ECO:0007669"/>
    <property type="project" value="TreeGrafter"/>
</dbReference>
<keyword evidence="3" id="KW-0418">Kinase</keyword>
<sequence length="527" mass="61533">MDNGIDSNIPWEDSPGSKEEKMKKKQKPKKQETPNNEDCTTETASLTVPVMESPSNVKPFNASKSSPPKHRCFQNSKRWREELDKVFRADETQITRVGCIYYLNDPEFCIAKGSDGIEIFLGLRDDDTEVAIKRMSKLNNFQLLKNEEKMMRLPGFKQSYIVQYKHAVEDENFQYLCLELFECTLEEYIKDCPEDKLYRIVKFILKAVKVLHDQDPPIFHWDLSLQNFWIHKTDDDEWVGLAGFGLCRWSPVKQTTLYTGRAEAKDWKPNKTSSGEVHRPYNQSSDIQGVGMLIDDILSRGQHPHQCQNNTHERKYSLRRALAKDLSEKMTDKKPENRPGAQECLNHPLFWPRTKKVEYLRRFGNRKEVEKLRDASLEFISSLEAPAGVGSFKEWKKKFEEKGVPIHWLGDEKEEEEKNKKKKREREYPDNVLGLLRYNRNFHEHGLKYLEKVDVISEFPLLFECAYKYAESQRWNSELPLEEMFTTGDAFSTRGVVPPTTSEDNLSVPVQEFQQVFTKPIAKDQPL</sequence>
<feature type="domain" description="Protein kinase" evidence="2">
    <location>
        <begin position="104"/>
        <end position="350"/>
    </location>
</feature>
<feature type="compositionally biased region" description="Polar residues" evidence="1">
    <location>
        <begin position="33"/>
        <end position="46"/>
    </location>
</feature>
<dbReference type="Proteomes" id="UP001314229">
    <property type="component" value="Unassembled WGS sequence"/>
</dbReference>
<dbReference type="Gene3D" id="1.20.1440.180">
    <property type="entry name" value="KEN domain"/>
    <property type="match status" value="1"/>
</dbReference>
<evidence type="ECO:0000256" key="1">
    <source>
        <dbReference type="SAM" id="MobiDB-lite"/>
    </source>
</evidence>
<dbReference type="SUPFAM" id="SSF56112">
    <property type="entry name" value="Protein kinase-like (PK-like)"/>
    <property type="match status" value="1"/>
</dbReference>
<gene>
    <name evidence="3" type="ORF">FSCOSCO3_A010305</name>
</gene>
<dbReference type="GO" id="GO:1990604">
    <property type="term" value="C:IRE1-TRAF2-ASK1 complex"/>
    <property type="evidence" value="ECO:0007669"/>
    <property type="project" value="TreeGrafter"/>
</dbReference>
<comment type="caution">
    <text evidence="3">The sequence shown here is derived from an EMBL/GenBank/DDBJ whole genome shotgun (WGS) entry which is preliminary data.</text>
</comment>
<dbReference type="GO" id="GO:0004674">
    <property type="term" value="F:protein serine/threonine kinase activity"/>
    <property type="evidence" value="ECO:0007669"/>
    <property type="project" value="InterPro"/>
</dbReference>
<keyword evidence="3" id="KW-0808">Transferase</keyword>
<keyword evidence="4" id="KW-1185">Reference proteome</keyword>
<dbReference type="Gene3D" id="1.10.510.10">
    <property type="entry name" value="Transferase(Phosphotransferase) domain 1"/>
    <property type="match status" value="1"/>
</dbReference>
<proteinExistence type="predicted"/>